<keyword evidence="9" id="KW-1003">Cell membrane</keyword>
<evidence type="ECO:0000256" key="1">
    <source>
        <dbReference type="ARBA" id="ARBA00004713"/>
    </source>
</evidence>
<dbReference type="GO" id="GO:0009245">
    <property type="term" value="P:lipid A biosynthetic process"/>
    <property type="evidence" value="ECO:0007669"/>
    <property type="project" value="TreeGrafter"/>
</dbReference>
<dbReference type="UniPathway" id="UPA00958"/>
<feature type="site" description="Transition state stabilizer" evidence="8">
    <location>
        <position position="212"/>
    </location>
</feature>
<proteinExistence type="inferred from homology"/>
<evidence type="ECO:0000259" key="10">
    <source>
        <dbReference type="Pfam" id="PF04413"/>
    </source>
</evidence>
<dbReference type="PANTHER" id="PTHR42755">
    <property type="entry name" value="3-DEOXY-MANNO-OCTULOSONATE CYTIDYLYLTRANSFERASE"/>
    <property type="match status" value="1"/>
</dbReference>
<feature type="active site" description="Proton acceptor" evidence="7">
    <location>
        <position position="65"/>
    </location>
</feature>
<feature type="site" description="Transition state stabilizer" evidence="8">
    <location>
        <position position="134"/>
    </location>
</feature>
<dbReference type="PANTHER" id="PTHR42755:SF1">
    <property type="entry name" value="3-DEOXY-D-MANNO-OCTULOSONIC ACID TRANSFERASE, MITOCHONDRIAL-RELATED"/>
    <property type="match status" value="1"/>
</dbReference>
<name>A0A1G7QHM5_9BACT</name>
<dbReference type="Pfam" id="PF04413">
    <property type="entry name" value="Glycos_transf_N"/>
    <property type="match status" value="1"/>
</dbReference>
<dbReference type="InterPro" id="IPR038107">
    <property type="entry name" value="Glycos_transf_N_sf"/>
</dbReference>
<dbReference type="GO" id="GO:0043842">
    <property type="term" value="F:Kdo transferase activity"/>
    <property type="evidence" value="ECO:0007669"/>
    <property type="project" value="UniProtKB-EC"/>
</dbReference>
<evidence type="ECO:0000256" key="5">
    <source>
        <dbReference type="ARBA" id="ARBA00031445"/>
    </source>
</evidence>
<evidence type="ECO:0000313" key="11">
    <source>
        <dbReference type="EMBL" id="SDF98011.1"/>
    </source>
</evidence>
<organism evidence="11 12">
    <name type="scientific">Terriglobus roseus</name>
    <dbReference type="NCBI Taxonomy" id="392734"/>
    <lineage>
        <taxon>Bacteria</taxon>
        <taxon>Pseudomonadati</taxon>
        <taxon>Acidobacteriota</taxon>
        <taxon>Terriglobia</taxon>
        <taxon>Terriglobales</taxon>
        <taxon>Acidobacteriaceae</taxon>
        <taxon>Terriglobus</taxon>
    </lineage>
</organism>
<comment type="catalytic activity">
    <reaction evidence="6 9">
        <text>lipid IVA (E. coli) + CMP-3-deoxy-beta-D-manno-octulosonate = alpha-Kdo-(2-&gt;6)-lipid IVA (E. coli) + CMP + H(+)</text>
        <dbReference type="Rhea" id="RHEA:28066"/>
        <dbReference type="ChEBI" id="CHEBI:15378"/>
        <dbReference type="ChEBI" id="CHEBI:58603"/>
        <dbReference type="ChEBI" id="CHEBI:60364"/>
        <dbReference type="ChEBI" id="CHEBI:60377"/>
        <dbReference type="ChEBI" id="CHEBI:85987"/>
        <dbReference type="EC" id="2.4.99.12"/>
    </reaction>
</comment>
<keyword evidence="12" id="KW-1185">Reference proteome</keyword>
<keyword evidence="9" id="KW-0472">Membrane</keyword>
<sequence length="426" mass="47072">MMMLLYSLGLSLALVLTAPVWGWRMLRQGRYREGLRMRLGAVPARLTAFVAGRPVVWVHCVSVGETLAAVRLIAEFEAALPEYAVVVSTTTPTGQRVARERFGVDRVFFFPLDFAFAVRSYLRVLQPKLLVLMESELWPRVLVECECAQVPVAVVNARVSDRSLPRYMRLRMLWKPLLEKVSLLLAQSDEDVRRWRQIGAPESVVRSSGNLKFDIRVAEETPLTRLVRQHLPAAAKVLVCGSTHDGEESLLLDCWKTLPVAERVMVLAPRHPERAGVVEQLIVERGLQAIRLTAWRMEPSPILGGAVLLVDTVGELSSLYALASVAFVGGSLIPHGGQNPLEPARLGVPVVMGGSYQNFRGMVDAMQRDNAIRMVTRESLCSALSELMTRGDDGLGQRGRLFAASMIGATERTVATLLSVVRERAS</sequence>
<dbReference type="Proteomes" id="UP000182427">
    <property type="component" value="Chromosome I"/>
</dbReference>
<gene>
    <name evidence="11" type="ORF">SAMN05444167_3875</name>
</gene>
<evidence type="ECO:0000313" key="12">
    <source>
        <dbReference type="Proteomes" id="UP000182427"/>
    </source>
</evidence>
<dbReference type="InterPro" id="IPR039901">
    <property type="entry name" value="Kdotransferase"/>
</dbReference>
<comment type="function">
    <text evidence="9">Involved in lipopolysaccharide (LPS) biosynthesis. Catalyzes the transfer of 3-deoxy-D-manno-octulosonate (Kdo) residue(s) from CMP-Kdo to lipid IV(A), the tetraacyldisaccharide-1,4'-bisphosphate precursor of lipid A.</text>
</comment>
<dbReference type="AlphaFoldDB" id="A0A1G7QHM5"/>
<dbReference type="SUPFAM" id="SSF53756">
    <property type="entry name" value="UDP-Glycosyltransferase/glycogen phosphorylase"/>
    <property type="match status" value="1"/>
</dbReference>
<feature type="domain" description="3-deoxy-D-manno-octulosonic-acid transferase N-terminal" evidence="10">
    <location>
        <begin position="35"/>
        <end position="215"/>
    </location>
</feature>
<evidence type="ECO:0000256" key="3">
    <source>
        <dbReference type="ARBA" id="ARBA00019077"/>
    </source>
</evidence>
<dbReference type="Gene3D" id="3.40.50.11720">
    <property type="entry name" value="3-Deoxy-D-manno-octulosonic-acid transferase, N-terminal domain"/>
    <property type="match status" value="1"/>
</dbReference>
<protein>
    <recommendedName>
        <fullName evidence="3 9">3-deoxy-D-manno-octulosonic acid transferase</fullName>
        <shortName evidence="9">Kdo transferase</shortName>
        <ecNumber evidence="2 9">2.4.99.12</ecNumber>
    </recommendedName>
    <alternativeName>
        <fullName evidence="5 9">Lipid IV(A) 3-deoxy-D-manno-octulosonic acid transferase</fullName>
    </alternativeName>
</protein>
<dbReference type="EC" id="2.4.99.12" evidence="2 9"/>
<dbReference type="EMBL" id="LT629690">
    <property type="protein sequence ID" value="SDF98011.1"/>
    <property type="molecule type" value="Genomic_DNA"/>
</dbReference>
<reference evidence="11 12" key="1">
    <citation type="submission" date="2016-10" db="EMBL/GenBank/DDBJ databases">
        <authorList>
            <person name="de Groot N.N."/>
        </authorList>
    </citation>
    <scope>NUCLEOTIDE SEQUENCE [LARGE SCALE GENOMIC DNA]</scope>
    <source>
        <strain evidence="11 12">GAS232</strain>
    </source>
</reference>
<evidence type="ECO:0000256" key="4">
    <source>
        <dbReference type="ARBA" id="ARBA00022679"/>
    </source>
</evidence>
<keyword evidence="4 9" id="KW-0808">Transferase</keyword>
<evidence type="ECO:0000256" key="9">
    <source>
        <dbReference type="RuleBase" id="RU365103"/>
    </source>
</evidence>
<evidence type="ECO:0000256" key="8">
    <source>
        <dbReference type="PIRSR" id="PIRSR639901-2"/>
    </source>
</evidence>
<dbReference type="GO" id="GO:0009244">
    <property type="term" value="P:lipopolysaccharide core region biosynthetic process"/>
    <property type="evidence" value="ECO:0007669"/>
    <property type="project" value="UniProtKB-UniRule"/>
</dbReference>
<dbReference type="InterPro" id="IPR007507">
    <property type="entry name" value="Glycos_transf_N"/>
</dbReference>
<accession>A0A1G7QHM5</accession>
<evidence type="ECO:0000256" key="6">
    <source>
        <dbReference type="ARBA" id="ARBA00049183"/>
    </source>
</evidence>
<dbReference type="Gene3D" id="3.40.50.2000">
    <property type="entry name" value="Glycogen Phosphorylase B"/>
    <property type="match status" value="1"/>
</dbReference>
<comment type="subcellular location">
    <subcellularLocation>
        <location evidence="9">Cell membrane</location>
    </subcellularLocation>
</comment>
<evidence type="ECO:0000256" key="7">
    <source>
        <dbReference type="PIRSR" id="PIRSR639901-1"/>
    </source>
</evidence>
<dbReference type="GO" id="GO:0005886">
    <property type="term" value="C:plasma membrane"/>
    <property type="evidence" value="ECO:0007669"/>
    <property type="project" value="UniProtKB-SubCell"/>
</dbReference>
<comment type="pathway">
    <text evidence="1 9">Bacterial outer membrane biogenesis; LPS core biosynthesis.</text>
</comment>
<keyword evidence="9" id="KW-0448">Lipopolysaccharide biosynthesis</keyword>
<evidence type="ECO:0000256" key="2">
    <source>
        <dbReference type="ARBA" id="ARBA00012621"/>
    </source>
</evidence>
<comment type="similarity">
    <text evidence="9">Belongs to the glycosyltransferase group 1 family.</text>
</comment>
<dbReference type="RefSeq" id="WP_331711388.1">
    <property type="nucleotide sequence ID" value="NZ_LT629690.1"/>
</dbReference>